<evidence type="ECO:0000313" key="4">
    <source>
        <dbReference type="Proteomes" id="UP000189761"/>
    </source>
</evidence>
<evidence type="ECO:0000313" key="3">
    <source>
        <dbReference type="EMBL" id="OOP65695.1"/>
    </source>
</evidence>
<feature type="domain" description="Peptidase M20 dimerisation" evidence="2">
    <location>
        <begin position="6"/>
        <end position="97"/>
    </location>
</feature>
<dbReference type="Proteomes" id="UP000189761">
    <property type="component" value="Unassembled WGS sequence"/>
</dbReference>
<protein>
    <submittedName>
        <fullName evidence="3">Peptidase M20</fullName>
    </submittedName>
</protein>
<dbReference type="PANTHER" id="PTHR11014">
    <property type="entry name" value="PEPTIDASE M20 FAMILY MEMBER"/>
    <property type="match status" value="1"/>
</dbReference>
<dbReference type="Pfam" id="PF07687">
    <property type="entry name" value="M20_dimer"/>
    <property type="match status" value="1"/>
</dbReference>
<dbReference type="InterPro" id="IPR011650">
    <property type="entry name" value="Peptidase_M20_dimer"/>
</dbReference>
<feature type="non-terminal residue" evidence="3">
    <location>
        <position position="97"/>
    </location>
</feature>
<dbReference type="SUPFAM" id="SSF55031">
    <property type="entry name" value="Bacterial exopeptidase dimerisation domain"/>
    <property type="match status" value="1"/>
</dbReference>
<gene>
    <name evidence="3" type="ORF">BWZ43_24715</name>
</gene>
<accession>A0A8E2LBA3</accession>
<name>A0A8E2LBA3_9BACI</name>
<dbReference type="InterPro" id="IPR017439">
    <property type="entry name" value="Amidohydrolase"/>
</dbReference>
<evidence type="ECO:0000259" key="2">
    <source>
        <dbReference type="Pfam" id="PF07687"/>
    </source>
</evidence>
<sequence length="97" mass="10611">MAAADRFEITIQGYGGHGAQPHKTKDAIVIGSQLVMNLQQIVSRRVDPIHSAVVTVASFVAENAFNVIADSAKLSGTVRTFNEDVRDFIEEEIERIV</sequence>
<organism evidence="3 4">
    <name type="scientific">Heyndrickxia oleronia</name>
    <dbReference type="NCBI Taxonomy" id="38875"/>
    <lineage>
        <taxon>Bacteria</taxon>
        <taxon>Bacillati</taxon>
        <taxon>Bacillota</taxon>
        <taxon>Bacilli</taxon>
        <taxon>Bacillales</taxon>
        <taxon>Bacillaceae</taxon>
        <taxon>Heyndrickxia</taxon>
    </lineage>
</organism>
<keyword evidence="1" id="KW-0378">Hydrolase</keyword>
<comment type="caution">
    <text evidence="3">The sequence shown here is derived from an EMBL/GenBank/DDBJ whole genome shotgun (WGS) entry which is preliminary data.</text>
</comment>
<dbReference type="GO" id="GO:0050118">
    <property type="term" value="F:N-acetyldiaminopimelate deacetylase activity"/>
    <property type="evidence" value="ECO:0007669"/>
    <property type="project" value="UniProtKB-ARBA"/>
</dbReference>
<dbReference type="EMBL" id="MTLA01000474">
    <property type="protein sequence ID" value="OOP65695.1"/>
    <property type="molecule type" value="Genomic_DNA"/>
</dbReference>
<dbReference type="PANTHER" id="PTHR11014:SF63">
    <property type="entry name" value="METALLOPEPTIDASE, PUTATIVE (AFU_ORTHOLOGUE AFUA_6G09600)-RELATED"/>
    <property type="match status" value="1"/>
</dbReference>
<proteinExistence type="predicted"/>
<keyword evidence="4" id="KW-1185">Reference proteome</keyword>
<reference evidence="3 4" key="1">
    <citation type="submission" date="2017-01" db="EMBL/GenBank/DDBJ databases">
        <title>Draft genome sequence of Bacillus oleronius.</title>
        <authorList>
            <person name="Allam M."/>
        </authorList>
    </citation>
    <scope>NUCLEOTIDE SEQUENCE [LARGE SCALE GENOMIC DNA]</scope>
    <source>
        <strain evidence="3 4">DSM 9356</strain>
    </source>
</reference>
<dbReference type="GO" id="GO:0019877">
    <property type="term" value="P:diaminopimelate biosynthetic process"/>
    <property type="evidence" value="ECO:0007669"/>
    <property type="project" value="UniProtKB-ARBA"/>
</dbReference>
<dbReference type="InterPro" id="IPR036264">
    <property type="entry name" value="Bact_exopeptidase_dim_dom"/>
</dbReference>
<dbReference type="FunFam" id="3.30.70.360:FF:000001">
    <property type="entry name" value="N-acetyldiaminopimelate deacetylase"/>
    <property type="match status" value="1"/>
</dbReference>
<evidence type="ECO:0000256" key="1">
    <source>
        <dbReference type="ARBA" id="ARBA00022801"/>
    </source>
</evidence>
<dbReference type="Gene3D" id="3.30.70.360">
    <property type="match status" value="1"/>
</dbReference>
<dbReference type="AlphaFoldDB" id="A0A8E2LBA3"/>